<evidence type="ECO:0000313" key="7">
    <source>
        <dbReference type="EMBL" id="NOJ70125.1"/>
    </source>
</evidence>
<keyword evidence="5" id="KW-0732">Signal</keyword>
<evidence type="ECO:0000259" key="6">
    <source>
        <dbReference type="PROSITE" id="PS51352"/>
    </source>
</evidence>
<dbReference type="PANTHER" id="PTHR12151">
    <property type="entry name" value="ELECTRON TRANSPORT PROTIN SCO1/SENC FAMILY MEMBER"/>
    <property type="match status" value="1"/>
</dbReference>
<dbReference type="EMBL" id="JABFOR010000005">
    <property type="protein sequence ID" value="NOJ70125.1"/>
    <property type="molecule type" value="Genomic_DNA"/>
</dbReference>
<feature type="binding site" evidence="3">
    <location>
        <position position="156"/>
    </location>
    <ligand>
        <name>Cu cation</name>
        <dbReference type="ChEBI" id="CHEBI:23378"/>
    </ligand>
</feature>
<evidence type="ECO:0000313" key="8">
    <source>
        <dbReference type="Proteomes" id="UP000552038"/>
    </source>
</evidence>
<dbReference type="CDD" id="cd02968">
    <property type="entry name" value="SCO"/>
    <property type="match status" value="1"/>
</dbReference>
<keyword evidence="3" id="KW-0479">Metal-binding</keyword>
<sequence length="192" mass="21666">MKRILISSAIAILMVVLVACGGKPKPNDYDWKVASFEATDQDGQPFNTEQMKGKVWLVNFAFTSCNTVCPPMTFNLTQIQDKLKENGIQDVHILSFSVDPSIDSPEKIKKFIGKYNADTTHWRFVTGYDQAAIESYSRETFKSHVQKVDGDDQVNHPTSIFLVDQEGTVLTRYNGLEPQEDKIIEDVKSLLD</sequence>
<feature type="signal peptide" evidence="5">
    <location>
        <begin position="1"/>
        <end position="19"/>
    </location>
</feature>
<dbReference type="SUPFAM" id="SSF52833">
    <property type="entry name" value="Thioredoxin-like"/>
    <property type="match status" value="1"/>
</dbReference>
<feature type="disulfide bond" description="Redox-active" evidence="4">
    <location>
        <begin position="65"/>
        <end position="69"/>
    </location>
</feature>
<dbReference type="RefSeq" id="WP_171415537.1">
    <property type="nucleotide sequence ID" value="NZ_JABFOR010000005.1"/>
</dbReference>
<feature type="binding site" evidence="3">
    <location>
        <position position="69"/>
    </location>
    <ligand>
        <name>Cu cation</name>
        <dbReference type="ChEBI" id="CHEBI:23378"/>
    </ligand>
</feature>
<dbReference type="PANTHER" id="PTHR12151:SF25">
    <property type="entry name" value="LINALOOL DEHYDRATASE_ISOMERASE DOMAIN-CONTAINING PROTEIN"/>
    <property type="match status" value="1"/>
</dbReference>
<keyword evidence="4" id="KW-1015">Disulfide bond</keyword>
<proteinExistence type="inferred from homology"/>
<feature type="binding site" evidence="3">
    <location>
        <position position="65"/>
    </location>
    <ligand>
        <name>Cu cation</name>
        <dbReference type="ChEBI" id="CHEBI:23378"/>
    </ligand>
</feature>
<organism evidence="7 8">
    <name type="scientific">Paenibacillus alvei</name>
    <name type="common">Bacillus alvei</name>
    <dbReference type="NCBI Taxonomy" id="44250"/>
    <lineage>
        <taxon>Bacteria</taxon>
        <taxon>Bacillati</taxon>
        <taxon>Bacillota</taxon>
        <taxon>Bacilli</taxon>
        <taxon>Bacillales</taxon>
        <taxon>Paenibacillaceae</taxon>
        <taxon>Paenibacillus</taxon>
    </lineage>
</organism>
<evidence type="ECO:0000256" key="4">
    <source>
        <dbReference type="PIRSR" id="PIRSR603782-2"/>
    </source>
</evidence>
<dbReference type="Gene3D" id="3.40.30.10">
    <property type="entry name" value="Glutaredoxin"/>
    <property type="match status" value="1"/>
</dbReference>
<comment type="similarity">
    <text evidence="1">Belongs to the SCO1/2 family.</text>
</comment>
<dbReference type="PROSITE" id="PS51352">
    <property type="entry name" value="THIOREDOXIN_2"/>
    <property type="match status" value="1"/>
</dbReference>
<feature type="domain" description="Thioredoxin" evidence="6">
    <location>
        <begin position="27"/>
        <end position="192"/>
    </location>
</feature>
<comment type="caution">
    <text evidence="7">The sequence shown here is derived from an EMBL/GenBank/DDBJ whole genome shotgun (WGS) entry which is preliminary data.</text>
</comment>
<protein>
    <submittedName>
        <fullName evidence="7">SCO family protein</fullName>
    </submittedName>
</protein>
<gene>
    <name evidence="7" type="ORF">HMI46_06120</name>
</gene>
<dbReference type="InterPro" id="IPR036249">
    <property type="entry name" value="Thioredoxin-like_sf"/>
</dbReference>
<dbReference type="Pfam" id="PF02630">
    <property type="entry name" value="SCO1-SenC"/>
    <property type="match status" value="1"/>
</dbReference>
<dbReference type="PROSITE" id="PS51257">
    <property type="entry name" value="PROKAR_LIPOPROTEIN"/>
    <property type="match status" value="1"/>
</dbReference>
<dbReference type="GO" id="GO:0046872">
    <property type="term" value="F:metal ion binding"/>
    <property type="evidence" value="ECO:0007669"/>
    <property type="project" value="UniProtKB-KW"/>
</dbReference>
<accession>A0AAP6ZTU5</accession>
<reference evidence="7 8" key="1">
    <citation type="submission" date="2020-05" db="EMBL/GenBank/DDBJ databases">
        <title>Whole genome sequencing and identification of novel metabolites from Paenibacillus alvei strain JR949.</title>
        <authorList>
            <person name="Rajendhran J."/>
            <person name="Sree Pranav P."/>
            <person name="Mahalakshmi B."/>
            <person name="Karthikeyan R."/>
        </authorList>
    </citation>
    <scope>NUCLEOTIDE SEQUENCE [LARGE SCALE GENOMIC DNA]</scope>
    <source>
        <strain evidence="7 8">JR949</strain>
    </source>
</reference>
<dbReference type="InterPro" id="IPR013766">
    <property type="entry name" value="Thioredoxin_domain"/>
</dbReference>
<keyword evidence="2 3" id="KW-0186">Copper</keyword>
<evidence type="ECO:0000256" key="2">
    <source>
        <dbReference type="ARBA" id="ARBA00023008"/>
    </source>
</evidence>
<dbReference type="Proteomes" id="UP000552038">
    <property type="component" value="Unassembled WGS sequence"/>
</dbReference>
<dbReference type="InterPro" id="IPR003782">
    <property type="entry name" value="SCO1/SenC"/>
</dbReference>
<dbReference type="AlphaFoldDB" id="A0AAP6ZTU5"/>
<feature type="chain" id="PRO_5042941479" evidence="5">
    <location>
        <begin position="20"/>
        <end position="192"/>
    </location>
</feature>
<evidence type="ECO:0000256" key="1">
    <source>
        <dbReference type="ARBA" id="ARBA00010996"/>
    </source>
</evidence>
<evidence type="ECO:0000256" key="3">
    <source>
        <dbReference type="PIRSR" id="PIRSR603782-1"/>
    </source>
</evidence>
<name>A0AAP6ZTU5_PAEAL</name>
<evidence type="ECO:0000256" key="5">
    <source>
        <dbReference type="SAM" id="SignalP"/>
    </source>
</evidence>